<dbReference type="InterPro" id="IPR011009">
    <property type="entry name" value="Kinase-like_dom_sf"/>
</dbReference>
<dbReference type="AlphaFoldDB" id="A0AAD8JKI0"/>
<dbReference type="InterPro" id="IPR017441">
    <property type="entry name" value="Protein_kinase_ATP_BS"/>
</dbReference>
<dbReference type="Gene3D" id="3.30.200.20">
    <property type="entry name" value="Phosphorylase Kinase, domain 1"/>
    <property type="match status" value="1"/>
</dbReference>
<keyword evidence="3" id="KW-0430">Lectin</keyword>
<evidence type="ECO:0000256" key="1">
    <source>
        <dbReference type="ARBA" id="ARBA00022679"/>
    </source>
</evidence>
<feature type="binding site" evidence="7">
    <location>
        <position position="511"/>
    </location>
    <ligand>
        <name>ATP</name>
        <dbReference type="ChEBI" id="CHEBI:30616"/>
    </ligand>
</feature>
<dbReference type="GO" id="GO:0016301">
    <property type="term" value="F:kinase activity"/>
    <property type="evidence" value="ECO:0007669"/>
    <property type="project" value="UniProtKB-KW"/>
</dbReference>
<dbReference type="SMART" id="SM00108">
    <property type="entry name" value="B_lectin"/>
    <property type="match status" value="1"/>
</dbReference>
<evidence type="ECO:0000256" key="6">
    <source>
        <dbReference type="ARBA" id="ARBA00023180"/>
    </source>
</evidence>
<dbReference type="InterPro" id="IPR051343">
    <property type="entry name" value="G-type_lectin_kinases/EP1-like"/>
</dbReference>
<keyword evidence="5 7" id="KW-0067">ATP-binding</keyword>
<dbReference type="FunFam" id="3.30.200.20:FF:000178">
    <property type="entry name" value="serine/threonine-protein kinase PBS1-like"/>
    <property type="match status" value="1"/>
</dbReference>
<evidence type="ECO:0000313" key="10">
    <source>
        <dbReference type="EMBL" id="KAK1404923.1"/>
    </source>
</evidence>
<keyword evidence="4 7" id="KW-0547">Nucleotide-binding</keyword>
<dbReference type="GO" id="GO:0005524">
    <property type="term" value="F:ATP binding"/>
    <property type="evidence" value="ECO:0007669"/>
    <property type="project" value="UniProtKB-UniRule"/>
</dbReference>
<feature type="transmembrane region" description="Helical" evidence="8">
    <location>
        <begin position="418"/>
        <end position="440"/>
    </location>
</feature>
<feature type="domain" description="Bulb-type lectin" evidence="9">
    <location>
        <begin position="26"/>
        <end position="143"/>
    </location>
</feature>
<evidence type="ECO:0000256" key="4">
    <source>
        <dbReference type="ARBA" id="ARBA00022741"/>
    </source>
</evidence>
<dbReference type="GO" id="GO:0030246">
    <property type="term" value="F:carbohydrate binding"/>
    <property type="evidence" value="ECO:0007669"/>
    <property type="project" value="UniProtKB-KW"/>
</dbReference>
<evidence type="ECO:0000259" key="9">
    <source>
        <dbReference type="PROSITE" id="PS50927"/>
    </source>
</evidence>
<dbReference type="PANTHER" id="PTHR47976">
    <property type="entry name" value="G-TYPE LECTIN S-RECEPTOR-LIKE SERINE/THREONINE-PROTEIN KINASE SD2-5"/>
    <property type="match status" value="1"/>
</dbReference>
<dbReference type="InterPro" id="IPR001480">
    <property type="entry name" value="Bulb-type_lectin_dom"/>
</dbReference>
<dbReference type="SUPFAM" id="SSF51110">
    <property type="entry name" value="alpha-D-mannose-specific plant lectins"/>
    <property type="match status" value="1"/>
</dbReference>
<accession>A0AAD8JKI0</accession>
<name>A0AAD8JKI0_9APIA</name>
<dbReference type="InterPro" id="IPR036426">
    <property type="entry name" value="Bulb-type_lectin_dom_sf"/>
</dbReference>
<dbReference type="FunFam" id="2.90.10.10:FF:000008">
    <property type="entry name" value="Serine/threonine-protein kinase"/>
    <property type="match status" value="1"/>
</dbReference>
<evidence type="ECO:0000256" key="8">
    <source>
        <dbReference type="SAM" id="Phobius"/>
    </source>
</evidence>
<dbReference type="Pfam" id="PF01453">
    <property type="entry name" value="B_lectin"/>
    <property type="match status" value="1"/>
</dbReference>
<dbReference type="SUPFAM" id="SSF56112">
    <property type="entry name" value="Protein kinase-like (PK-like)"/>
    <property type="match status" value="1"/>
</dbReference>
<reference evidence="10" key="1">
    <citation type="submission" date="2023-02" db="EMBL/GenBank/DDBJ databases">
        <title>Genome of toxic invasive species Heracleum sosnowskyi carries increased number of genes despite the absence of recent whole-genome duplications.</title>
        <authorList>
            <person name="Schelkunov M."/>
            <person name="Shtratnikova V."/>
            <person name="Makarenko M."/>
            <person name="Klepikova A."/>
            <person name="Omelchenko D."/>
            <person name="Novikova G."/>
            <person name="Obukhova E."/>
            <person name="Bogdanov V."/>
            <person name="Penin A."/>
            <person name="Logacheva M."/>
        </authorList>
    </citation>
    <scope>NUCLEOTIDE SEQUENCE</scope>
    <source>
        <strain evidence="10">Hsosn_3</strain>
        <tissue evidence="10">Leaf</tissue>
    </source>
</reference>
<keyword evidence="2" id="KW-0732">Signal</keyword>
<protein>
    <submittedName>
        <fullName evidence="10">Receptor-like serine/threonine-protein kinase</fullName>
    </submittedName>
</protein>
<sequence length="578" mass="62807">MCLFVLFQSDSCMATFQAIGKLKPGFQGAQMNFIDEGGLFLLSNNSLFGLSFTTTDKDVTLFLLAIVHLSTKRIVWSANRASPVKNFDKFVFDDTGNAVLRTGGSVIWSTSTANKGVSAMELQDSGNLVLLGSADRIVWQSFDHPANSLLSNQNFSEGMKLVSNPSASNLTYYLEIKSGDMLLYANYRNPQPYWSIRRDNRRIIDKVGGDVSVASLNGNSWRFYDKSKALLWQFIFSDNADTNSTWVASLGDDGFITFYNLQSGSSNGNSPTRIPADSCSRPEPCNSYEICYNSNRCQCPSVLDSKDKCGPGIGFSCNESQGSVELVNAGNGLSYFALGLVPPSSKGNLDGCKSSCLANCSCLAMFHEEKSQNCFHFETVGSLQGSNNGSDIVSYIKVSRNGGHGRDSGGDRGSKKKVLLVVAILLVTTLIIVGLLYVGIRCYQKQNGVLVDSPKEAEEDNFLENISGMPIRFSHKDLQIATNNFTTKLGQGGFGSVYEGVLPDGTRLAVKQLEGIGQGKKEFRAEVSSIGSIHHLHLMNSHFYLSSFKSTSEHSTSLGPLDLNSCADFSAVRLSGPR</sequence>
<keyword evidence="8" id="KW-0812">Transmembrane</keyword>
<keyword evidence="6" id="KW-0325">Glycoprotein</keyword>
<feature type="domain" description="Bulb-type lectin" evidence="9">
    <location>
        <begin position="146"/>
        <end position="271"/>
    </location>
</feature>
<dbReference type="Proteomes" id="UP001237642">
    <property type="component" value="Unassembled WGS sequence"/>
</dbReference>
<keyword evidence="10" id="KW-0675">Receptor</keyword>
<keyword evidence="1" id="KW-0808">Transferase</keyword>
<keyword evidence="10" id="KW-0418">Kinase</keyword>
<dbReference type="PROSITE" id="PS00107">
    <property type="entry name" value="PROTEIN_KINASE_ATP"/>
    <property type="match status" value="1"/>
</dbReference>
<gene>
    <name evidence="10" type="ORF">POM88_004528</name>
</gene>
<comment type="caution">
    <text evidence="10">The sequence shown here is derived from an EMBL/GenBank/DDBJ whole genome shotgun (WGS) entry which is preliminary data.</text>
</comment>
<proteinExistence type="predicted"/>
<evidence type="ECO:0000256" key="5">
    <source>
        <dbReference type="ARBA" id="ARBA00022840"/>
    </source>
</evidence>
<dbReference type="PANTHER" id="PTHR47976:SF1">
    <property type="entry name" value="G-TYPE LECTIN S-RECEPTOR-LIKE SERINE_THREONINE-PROTEIN KINASE SD2-5"/>
    <property type="match status" value="1"/>
</dbReference>
<keyword evidence="8" id="KW-0472">Membrane</keyword>
<evidence type="ECO:0000256" key="7">
    <source>
        <dbReference type="PROSITE-ProRule" id="PRU10141"/>
    </source>
</evidence>
<keyword evidence="8" id="KW-1133">Transmembrane helix</keyword>
<evidence type="ECO:0000256" key="2">
    <source>
        <dbReference type="ARBA" id="ARBA00022729"/>
    </source>
</evidence>
<reference evidence="10" key="2">
    <citation type="submission" date="2023-05" db="EMBL/GenBank/DDBJ databases">
        <authorList>
            <person name="Schelkunov M.I."/>
        </authorList>
    </citation>
    <scope>NUCLEOTIDE SEQUENCE</scope>
    <source>
        <strain evidence="10">Hsosn_3</strain>
        <tissue evidence="10">Leaf</tissue>
    </source>
</reference>
<dbReference type="Gene3D" id="2.90.10.10">
    <property type="entry name" value="Bulb-type lectin domain"/>
    <property type="match status" value="1"/>
</dbReference>
<evidence type="ECO:0000256" key="3">
    <source>
        <dbReference type="ARBA" id="ARBA00022734"/>
    </source>
</evidence>
<dbReference type="EMBL" id="JAUIZM010000001">
    <property type="protein sequence ID" value="KAK1404923.1"/>
    <property type="molecule type" value="Genomic_DNA"/>
</dbReference>
<evidence type="ECO:0000313" key="11">
    <source>
        <dbReference type="Proteomes" id="UP001237642"/>
    </source>
</evidence>
<dbReference type="PROSITE" id="PS50927">
    <property type="entry name" value="BULB_LECTIN"/>
    <property type="match status" value="2"/>
</dbReference>
<keyword evidence="11" id="KW-1185">Reference proteome</keyword>
<organism evidence="10 11">
    <name type="scientific">Heracleum sosnowskyi</name>
    <dbReference type="NCBI Taxonomy" id="360622"/>
    <lineage>
        <taxon>Eukaryota</taxon>
        <taxon>Viridiplantae</taxon>
        <taxon>Streptophyta</taxon>
        <taxon>Embryophyta</taxon>
        <taxon>Tracheophyta</taxon>
        <taxon>Spermatophyta</taxon>
        <taxon>Magnoliopsida</taxon>
        <taxon>eudicotyledons</taxon>
        <taxon>Gunneridae</taxon>
        <taxon>Pentapetalae</taxon>
        <taxon>asterids</taxon>
        <taxon>campanulids</taxon>
        <taxon>Apiales</taxon>
        <taxon>Apiaceae</taxon>
        <taxon>Apioideae</taxon>
        <taxon>apioid superclade</taxon>
        <taxon>Tordylieae</taxon>
        <taxon>Tordyliinae</taxon>
        <taxon>Heracleum</taxon>
    </lineage>
</organism>
<dbReference type="CDD" id="cd00028">
    <property type="entry name" value="B_lectin"/>
    <property type="match status" value="1"/>
</dbReference>